<evidence type="ECO:0000259" key="2">
    <source>
        <dbReference type="Pfam" id="PF01464"/>
    </source>
</evidence>
<feature type="signal peptide" evidence="1">
    <location>
        <begin position="1"/>
        <end position="30"/>
    </location>
</feature>
<keyword evidence="1" id="KW-0732">Signal</keyword>
<protein>
    <recommendedName>
        <fullName evidence="2">Transglycosylase SLT domain-containing protein</fullName>
    </recommendedName>
</protein>
<comment type="caution">
    <text evidence="3">The sequence shown here is derived from an EMBL/GenBank/DDBJ whole genome shotgun (WGS) entry which is preliminary data.</text>
</comment>
<evidence type="ECO:0000256" key="1">
    <source>
        <dbReference type="SAM" id="SignalP"/>
    </source>
</evidence>
<organism evidence="3 4">
    <name type="scientific">Candidatus Yanofskybacteria bacterium RIFCSPHIGHO2_01_FULL_44_17</name>
    <dbReference type="NCBI Taxonomy" id="1802668"/>
    <lineage>
        <taxon>Bacteria</taxon>
        <taxon>Candidatus Yanofskyibacteriota</taxon>
    </lineage>
</organism>
<feature type="domain" description="Transglycosylase SLT" evidence="2">
    <location>
        <begin position="271"/>
        <end position="387"/>
    </location>
</feature>
<dbReference type="SUPFAM" id="SSF53955">
    <property type="entry name" value="Lysozyme-like"/>
    <property type="match status" value="1"/>
</dbReference>
<evidence type="ECO:0000313" key="3">
    <source>
        <dbReference type="EMBL" id="OGN05380.1"/>
    </source>
</evidence>
<evidence type="ECO:0000313" key="4">
    <source>
        <dbReference type="Proteomes" id="UP000177507"/>
    </source>
</evidence>
<feature type="chain" id="PRO_5009535374" description="Transglycosylase SLT domain-containing protein" evidence="1">
    <location>
        <begin position="31"/>
        <end position="414"/>
    </location>
</feature>
<sequence length="414" mass="46791">MLSCVLLRNLFLPYLLWATLSAALAGTAYGQEPDYSKKETCQYEPACNSLLVEIENGKKELGSLTLAHQPKALKYANVIKRSDGIEIRRTITDFSWKEVGLKLLNLDTGSTRIVKILKQGARLINTDPDFTIGFENRPAGLMWNDWNTAFTVKDVKDGGKWVVILNKFPRRLKSGKREDVIYSPYSTDLHTSELVNSGLAYLRSKTSDSIIELWLTKKIWPDSVAMNPLESELDLGGNLDLKGFIERLALIEQVDPFEFYEFRRGAWPYNPNERMLVILAINKESAYSITSSPASASGIMQFTLGTWNLMRQAYPWARLPAFEAGTRNHEESIKAAALLQNYNLKMLKSALGPEVVKDPDIEHFLAAGYNGGITPVIKAIKQAKKEKTGWRQELRKLKKTSESIDYLDKLDYLL</sequence>
<dbReference type="AlphaFoldDB" id="A0A1F8EYG1"/>
<dbReference type="Proteomes" id="UP000177507">
    <property type="component" value="Unassembled WGS sequence"/>
</dbReference>
<dbReference type="Gene3D" id="1.10.530.10">
    <property type="match status" value="1"/>
</dbReference>
<dbReference type="InterPro" id="IPR008258">
    <property type="entry name" value="Transglycosylase_SLT_dom_1"/>
</dbReference>
<proteinExistence type="predicted"/>
<dbReference type="Pfam" id="PF01464">
    <property type="entry name" value="SLT"/>
    <property type="match status" value="1"/>
</dbReference>
<accession>A0A1F8EYG1</accession>
<dbReference type="InterPro" id="IPR023346">
    <property type="entry name" value="Lysozyme-like_dom_sf"/>
</dbReference>
<reference evidence="3 4" key="1">
    <citation type="journal article" date="2016" name="Nat. Commun.">
        <title>Thousands of microbial genomes shed light on interconnected biogeochemical processes in an aquifer system.</title>
        <authorList>
            <person name="Anantharaman K."/>
            <person name="Brown C.T."/>
            <person name="Hug L.A."/>
            <person name="Sharon I."/>
            <person name="Castelle C.J."/>
            <person name="Probst A.J."/>
            <person name="Thomas B.C."/>
            <person name="Singh A."/>
            <person name="Wilkins M.J."/>
            <person name="Karaoz U."/>
            <person name="Brodie E.L."/>
            <person name="Williams K.H."/>
            <person name="Hubbard S.S."/>
            <person name="Banfield J.F."/>
        </authorList>
    </citation>
    <scope>NUCLEOTIDE SEQUENCE [LARGE SCALE GENOMIC DNA]</scope>
</reference>
<dbReference type="STRING" id="1802668.A2831_01420"/>
<dbReference type="EMBL" id="MGJI01000009">
    <property type="protein sequence ID" value="OGN05380.1"/>
    <property type="molecule type" value="Genomic_DNA"/>
</dbReference>
<gene>
    <name evidence="3" type="ORF">A2831_01420</name>
</gene>
<name>A0A1F8EYG1_9BACT</name>